<dbReference type="RefSeq" id="WP_176267072.1">
    <property type="nucleotide sequence ID" value="NZ_JABWGV010000002.1"/>
</dbReference>
<accession>A0A850H4H7</accession>
<feature type="signal peptide" evidence="1">
    <location>
        <begin position="1"/>
        <end position="30"/>
    </location>
</feature>
<comment type="caution">
    <text evidence="2">The sequence shown here is derived from an EMBL/GenBank/DDBJ whole genome shotgun (WGS) entry which is preliminary data.</text>
</comment>
<reference evidence="2 3" key="1">
    <citation type="submission" date="2020-06" db="EMBL/GenBank/DDBJ databases">
        <title>Altererythrobacter sp. HHU K3-1.</title>
        <authorList>
            <person name="Zhang D."/>
            <person name="Xue H."/>
        </authorList>
    </citation>
    <scope>NUCLEOTIDE SEQUENCE [LARGE SCALE GENOMIC DNA]</scope>
    <source>
        <strain evidence="2 3">HHU K3-1</strain>
    </source>
</reference>
<evidence type="ECO:0000256" key="1">
    <source>
        <dbReference type="SAM" id="SignalP"/>
    </source>
</evidence>
<dbReference type="Proteomes" id="UP000561438">
    <property type="component" value="Unassembled WGS sequence"/>
</dbReference>
<sequence>MKLQKLACAFAAVAITTMAIGVTLSPVAVAKAPIDVIAEPPPEGTTLVSYADLNLTTGAGERTLKERVRGAVRFVCKPHATFGWYEYYGCRNFAWKGAMPQIERAVKRARDLAVNGKSNIPPVALAVSVSR</sequence>
<feature type="chain" id="PRO_5032472773" evidence="1">
    <location>
        <begin position="31"/>
        <end position="131"/>
    </location>
</feature>
<keyword evidence="1" id="KW-0732">Signal</keyword>
<dbReference type="EMBL" id="JABWGV010000002">
    <property type="protein sequence ID" value="NVD44773.1"/>
    <property type="molecule type" value="Genomic_DNA"/>
</dbReference>
<keyword evidence="3" id="KW-1185">Reference proteome</keyword>
<organism evidence="2 3">
    <name type="scientific">Qipengyuania atrilutea</name>
    <dbReference type="NCBI Taxonomy" id="2744473"/>
    <lineage>
        <taxon>Bacteria</taxon>
        <taxon>Pseudomonadati</taxon>
        <taxon>Pseudomonadota</taxon>
        <taxon>Alphaproteobacteria</taxon>
        <taxon>Sphingomonadales</taxon>
        <taxon>Erythrobacteraceae</taxon>
        <taxon>Qipengyuania</taxon>
    </lineage>
</organism>
<dbReference type="NCBIfam" id="TIGR04433">
    <property type="entry name" value="UrcA_uranyl"/>
    <property type="match status" value="1"/>
</dbReference>
<gene>
    <name evidence="2" type="ORF">HUV48_07030</name>
</gene>
<dbReference type="InterPro" id="IPR030972">
    <property type="entry name" value="UrcA_uranyl"/>
</dbReference>
<evidence type="ECO:0000313" key="3">
    <source>
        <dbReference type="Proteomes" id="UP000561438"/>
    </source>
</evidence>
<dbReference type="AlphaFoldDB" id="A0A850H4H7"/>
<evidence type="ECO:0000313" key="2">
    <source>
        <dbReference type="EMBL" id="NVD44773.1"/>
    </source>
</evidence>
<proteinExistence type="predicted"/>
<name>A0A850H4H7_9SPHN</name>
<protein>
    <submittedName>
        <fullName evidence="2">UrcA family protein</fullName>
    </submittedName>
</protein>